<proteinExistence type="predicted"/>
<evidence type="ECO:0000256" key="1">
    <source>
        <dbReference type="SAM" id="MobiDB-lite"/>
    </source>
</evidence>
<feature type="compositionally biased region" description="Polar residues" evidence="1">
    <location>
        <begin position="80"/>
        <end position="93"/>
    </location>
</feature>
<evidence type="ECO:0000313" key="3">
    <source>
        <dbReference type="Proteomes" id="UP000800082"/>
    </source>
</evidence>
<dbReference type="OrthoDB" id="3709578at2759"/>
<reference evidence="2" key="1">
    <citation type="journal article" date="2020" name="Stud. Mycol.">
        <title>101 Dothideomycetes genomes: a test case for predicting lifestyles and emergence of pathogens.</title>
        <authorList>
            <person name="Haridas S."/>
            <person name="Albert R."/>
            <person name="Binder M."/>
            <person name="Bloem J."/>
            <person name="Labutti K."/>
            <person name="Salamov A."/>
            <person name="Andreopoulos B."/>
            <person name="Baker S."/>
            <person name="Barry K."/>
            <person name="Bills G."/>
            <person name="Bluhm B."/>
            <person name="Cannon C."/>
            <person name="Castanera R."/>
            <person name="Culley D."/>
            <person name="Daum C."/>
            <person name="Ezra D."/>
            <person name="Gonzalez J."/>
            <person name="Henrissat B."/>
            <person name="Kuo A."/>
            <person name="Liang C."/>
            <person name="Lipzen A."/>
            <person name="Lutzoni F."/>
            <person name="Magnuson J."/>
            <person name="Mondo S."/>
            <person name="Nolan M."/>
            <person name="Ohm R."/>
            <person name="Pangilinan J."/>
            <person name="Park H.-J."/>
            <person name="Ramirez L."/>
            <person name="Alfaro M."/>
            <person name="Sun H."/>
            <person name="Tritt A."/>
            <person name="Yoshinaga Y."/>
            <person name="Zwiers L.-H."/>
            <person name="Turgeon B."/>
            <person name="Goodwin S."/>
            <person name="Spatafora J."/>
            <person name="Crous P."/>
            <person name="Grigoriev I."/>
        </authorList>
    </citation>
    <scope>NUCLEOTIDE SEQUENCE</scope>
    <source>
        <strain evidence="2">CBS 183.55</strain>
    </source>
</reference>
<dbReference type="GeneID" id="54344953"/>
<sequence length="100" mass="11181">PKRALFSLNVDSQADHIYQRIKDHSKPGEKTRVIETTGPTVGHTDLQYLSKPFENLVNRTVQGVEEETGKKLHSAERELTYSSQRSTAGTSSKHTVKDST</sequence>
<dbReference type="AlphaFoldDB" id="A0A6A5RHX2"/>
<dbReference type="Proteomes" id="UP000800082">
    <property type="component" value="Unassembled WGS sequence"/>
</dbReference>
<gene>
    <name evidence="2" type="ORF">M421DRAFT_12214</name>
</gene>
<evidence type="ECO:0000313" key="2">
    <source>
        <dbReference type="EMBL" id="KAF1925197.1"/>
    </source>
</evidence>
<feature type="non-terminal residue" evidence="2">
    <location>
        <position position="100"/>
    </location>
</feature>
<feature type="compositionally biased region" description="Basic and acidic residues" evidence="1">
    <location>
        <begin position="67"/>
        <end position="79"/>
    </location>
</feature>
<dbReference type="EMBL" id="ML978986">
    <property type="protein sequence ID" value="KAF1925197.1"/>
    <property type="molecule type" value="Genomic_DNA"/>
</dbReference>
<feature type="region of interest" description="Disordered" evidence="1">
    <location>
        <begin position="64"/>
        <end position="100"/>
    </location>
</feature>
<organism evidence="2 3">
    <name type="scientific">Didymella exigua CBS 183.55</name>
    <dbReference type="NCBI Taxonomy" id="1150837"/>
    <lineage>
        <taxon>Eukaryota</taxon>
        <taxon>Fungi</taxon>
        <taxon>Dikarya</taxon>
        <taxon>Ascomycota</taxon>
        <taxon>Pezizomycotina</taxon>
        <taxon>Dothideomycetes</taxon>
        <taxon>Pleosporomycetidae</taxon>
        <taxon>Pleosporales</taxon>
        <taxon>Pleosporineae</taxon>
        <taxon>Didymellaceae</taxon>
        <taxon>Didymella</taxon>
    </lineage>
</organism>
<name>A0A6A5RHX2_9PLEO</name>
<keyword evidence="3" id="KW-1185">Reference proteome</keyword>
<dbReference type="RefSeq" id="XP_033445449.1">
    <property type="nucleotide sequence ID" value="XM_033587307.1"/>
</dbReference>
<feature type="non-terminal residue" evidence="2">
    <location>
        <position position="1"/>
    </location>
</feature>
<protein>
    <submittedName>
        <fullName evidence="2">Uncharacterized protein</fullName>
    </submittedName>
</protein>
<accession>A0A6A5RHX2</accession>